<dbReference type="EMBL" id="UFTJ01000001">
    <property type="protein sequence ID" value="SSZ47039.1"/>
    <property type="molecule type" value="Genomic_DNA"/>
</dbReference>
<dbReference type="Proteomes" id="UP000255515">
    <property type="component" value="Unassembled WGS sequence"/>
</dbReference>
<accession>A0A376BZX9</accession>
<dbReference type="AlphaFoldDB" id="A0A376BZX9"/>
<feature type="chain" id="PRO_5016690606" evidence="1">
    <location>
        <begin position="19"/>
        <end position="693"/>
    </location>
</feature>
<dbReference type="RefSeq" id="WP_002686540.1">
    <property type="nucleotide sequence ID" value="NZ_UFTJ01000001.1"/>
</dbReference>
<dbReference type="NCBIfam" id="TIGR04131">
    <property type="entry name" value="Bac_Flav_CTERM"/>
    <property type="match status" value="1"/>
</dbReference>
<gene>
    <name evidence="2" type="ORF">NCTC11661_00702</name>
</gene>
<feature type="signal peptide" evidence="1">
    <location>
        <begin position="1"/>
        <end position="18"/>
    </location>
</feature>
<dbReference type="InterPro" id="IPR026341">
    <property type="entry name" value="T9SS_type_B"/>
</dbReference>
<reference evidence="2 3" key="1">
    <citation type="submission" date="2018-06" db="EMBL/GenBank/DDBJ databases">
        <authorList>
            <consortium name="Pathogen Informatics"/>
            <person name="Doyle S."/>
        </authorList>
    </citation>
    <scope>NUCLEOTIDE SEQUENCE [LARGE SCALE GENOMIC DNA]</scope>
    <source>
        <strain evidence="2 3">NCTC11661</strain>
    </source>
</reference>
<keyword evidence="1" id="KW-0732">Signal</keyword>
<proteinExistence type="predicted"/>
<evidence type="ECO:0000313" key="3">
    <source>
        <dbReference type="Proteomes" id="UP000255515"/>
    </source>
</evidence>
<dbReference type="Pfam" id="PF13585">
    <property type="entry name" value="CHU_C"/>
    <property type="match status" value="1"/>
</dbReference>
<sequence length="693" mass="76614">MKKILLFLSILLFNINYAQSDCATSTALCGGSNINYTPTGSGSTPETLGGCLTSNEHFSVWYTFTVATTGTLTFVIQPYAHADYDWAIYGPDVDCDNRGNPIRCSYAGTAPGINTGLSLTSQDVWEDPTTDSLGNAADGFVKHLDVQAGETYILIVDNFSANASGFELVWGGTATLASPFTDPNLAPNPFLQPGQNGDENVYLCSPLQVFDFATLTSRIINGNPNYVVEYYMTANDAATETNAISAPMVPILNTDYHYVIRYSDPVDPNSAVAKCREYGTFKFRDASFTLVEQEITVCKPYNSNSAVFDLTSVSNYNGTQTMTITYYPTLQDAENKTNEILTPQSYNASAGIAYVRYENEYECVKIGKIHLQFSPVIQTSSPTVTSCFITEKPTKGLFDLTIINVNNSAFTVTKKYYTSLSDAIDDTNPIDNPAVYESEPRVIYVRVTDPFRQCWTITTITLKVTAPTYSTVLKDQMICLEDRATLDAGVGFDGYTWSTGATTQAISDVKVGEYWVDLLKNGCITRQKVRVHAVPSPVIKRVEITNNVATVNVEGGKAPYEFSIDGQSWQSSNVLTNLKRGDVKIYVRDGYGCLPIITTITVPNFINAITPNGDGMNDVIDYSALRHKKNLTFKVFDRYGTMVYEATEANFYMWDGKSGNKKLNTDTYWYVMTWEEINGTVSSYSGWVMLKNH</sequence>
<evidence type="ECO:0000313" key="2">
    <source>
        <dbReference type="EMBL" id="SSZ47039.1"/>
    </source>
</evidence>
<evidence type="ECO:0000256" key="1">
    <source>
        <dbReference type="SAM" id="SignalP"/>
    </source>
</evidence>
<organism evidence="2 3">
    <name type="scientific">Bergeyella zoohelcum</name>
    <dbReference type="NCBI Taxonomy" id="1015"/>
    <lineage>
        <taxon>Bacteria</taxon>
        <taxon>Pseudomonadati</taxon>
        <taxon>Bacteroidota</taxon>
        <taxon>Flavobacteriia</taxon>
        <taxon>Flavobacteriales</taxon>
        <taxon>Weeksellaceae</taxon>
        <taxon>Bergeyella</taxon>
    </lineage>
</organism>
<name>A0A376BZX9_9FLAO</name>
<protein>
    <submittedName>
        <fullName evidence="2">Gliding motility-associated C-terminal domain</fullName>
    </submittedName>
</protein>